<dbReference type="OrthoDB" id="5372786at2"/>
<dbReference type="SUPFAM" id="SSF52821">
    <property type="entry name" value="Rhodanese/Cell cycle control phosphatase"/>
    <property type="match status" value="1"/>
</dbReference>
<feature type="domain" description="Rhodanese" evidence="1">
    <location>
        <begin position="44"/>
        <end position="136"/>
    </location>
</feature>
<evidence type="ECO:0000313" key="2">
    <source>
        <dbReference type="EMBL" id="GAX88211.1"/>
    </source>
</evidence>
<name>A0A292YGU5_9BACT</name>
<reference evidence="2 3" key="1">
    <citation type="journal article" date="2017" name="Syst. Appl. Microbiol.">
        <title>Lebetimonas natsushimae sp. nov., a novel strictly anaerobic, moderately thermophilic chemoautotroph isolated from a deep-sea hydrothermal vent polychaete nest in the Mid-Okinawa Trough.</title>
        <authorList>
            <person name="Nagata R."/>
            <person name="Takaki Y."/>
            <person name="Tame A."/>
            <person name="Nunoura T."/>
            <person name="Muto H."/>
            <person name="Mino S."/>
            <person name="Sawayama S."/>
            <person name="Takai K."/>
            <person name="Nakagawa S."/>
        </authorList>
    </citation>
    <scope>NUCLEOTIDE SEQUENCE [LARGE SCALE GENOMIC DNA]</scope>
    <source>
        <strain evidence="2 3">HS1857</strain>
    </source>
</reference>
<organism evidence="2 3">
    <name type="scientific">Lebetimonas natsushimae</name>
    <dbReference type="NCBI Taxonomy" id="1936991"/>
    <lineage>
        <taxon>Bacteria</taxon>
        <taxon>Pseudomonadati</taxon>
        <taxon>Campylobacterota</taxon>
        <taxon>Epsilonproteobacteria</taxon>
        <taxon>Nautiliales</taxon>
        <taxon>Nautiliaceae</taxon>
        <taxon>Lebetimonas</taxon>
    </lineage>
</organism>
<accession>A0A292YGU5</accession>
<dbReference type="Pfam" id="PF00581">
    <property type="entry name" value="Rhodanese"/>
    <property type="match status" value="1"/>
</dbReference>
<gene>
    <name evidence="2" type="ORF">LNAT_P1506</name>
</gene>
<dbReference type="Gene3D" id="3.40.250.10">
    <property type="entry name" value="Rhodanese-like domain"/>
    <property type="match status" value="1"/>
</dbReference>
<proteinExistence type="predicted"/>
<dbReference type="AlphaFoldDB" id="A0A292YGU5"/>
<sequence>MAKLTPFEQEAVERFKDAIELNKEKPGLGNVDVEKARELIKDLGAVVLDVTLPNLVEGENAEEAGIPTAYYTPYTEFTDYIDELPDDKTQPILVVCRKAFFANRVKGLLDVLGYKNVYVLADDVKYLIEAHKAHTEG</sequence>
<dbReference type="InterPro" id="IPR036873">
    <property type="entry name" value="Rhodanese-like_dom_sf"/>
</dbReference>
<keyword evidence="3" id="KW-1185">Reference proteome</keyword>
<dbReference type="InterPro" id="IPR001763">
    <property type="entry name" value="Rhodanese-like_dom"/>
</dbReference>
<dbReference type="CDD" id="cd00158">
    <property type="entry name" value="RHOD"/>
    <property type="match status" value="1"/>
</dbReference>
<evidence type="ECO:0000313" key="3">
    <source>
        <dbReference type="Proteomes" id="UP000217944"/>
    </source>
</evidence>
<dbReference type="RefSeq" id="WP_096260039.1">
    <property type="nucleotide sequence ID" value="NZ_BDME01000006.1"/>
</dbReference>
<evidence type="ECO:0000259" key="1">
    <source>
        <dbReference type="PROSITE" id="PS50206"/>
    </source>
</evidence>
<protein>
    <recommendedName>
        <fullName evidence="1">Rhodanese domain-containing protein</fullName>
    </recommendedName>
</protein>
<dbReference type="Proteomes" id="UP000217944">
    <property type="component" value="Unassembled WGS sequence"/>
</dbReference>
<dbReference type="PROSITE" id="PS50206">
    <property type="entry name" value="RHODANESE_3"/>
    <property type="match status" value="1"/>
</dbReference>
<dbReference type="EMBL" id="BDME01000006">
    <property type="protein sequence ID" value="GAX88211.1"/>
    <property type="molecule type" value="Genomic_DNA"/>
</dbReference>
<comment type="caution">
    <text evidence="2">The sequence shown here is derived from an EMBL/GenBank/DDBJ whole genome shotgun (WGS) entry which is preliminary data.</text>
</comment>